<reference evidence="1 2" key="1">
    <citation type="submission" date="2015-09" db="EMBL/GenBank/DDBJ databases">
        <authorList>
            <consortium name="Swine Surveillance"/>
        </authorList>
    </citation>
    <scope>NUCLEOTIDE SEQUENCE [LARGE SCALE GENOMIC DNA]</scope>
    <source>
        <strain evidence="1 2">CECT 7648</strain>
    </source>
</reference>
<dbReference type="Proteomes" id="UP000054935">
    <property type="component" value="Unassembled WGS sequence"/>
</dbReference>
<proteinExistence type="predicted"/>
<organism evidence="1 2">
    <name type="scientific">Tropicibacter naphthalenivorans</name>
    <dbReference type="NCBI Taxonomy" id="441103"/>
    <lineage>
        <taxon>Bacteria</taxon>
        <taxon>Pseudomonadati</taxon>
        <taxon>Pseudomonadota</taxon>
        <taxon>Alphaproteobacteria</taxon>
        <taxon>Rhodobacterales</taxon>
        <taxon>Roseobacteraceae</taxon>
        <taxon>Tropicibacter</taxon>
    </lineage>
</organism>
<dbReference type="OrthoDB" id="7873197at2"/>
<evidence type="ECO:0000313" key="1">
    <source>
        <dbReference type="EMBL" id="CUH80172.1"/>
    </source>
</evidence>
<dbReference type="EMBL" id="CYSE01000005">
    <property type="protein sequence ID" value="CUH80172.1"/>
    <property type="molecule type" value="Genomic_DNA"/>
</dbReference>
<keyword evidence="2" id="KW-1185">Reference proteome</keyword>
<protein>
    <submittedName>
        <fullName evidence="1">Uncharacterized protein</fullName>
    </submittedName>
</protein>
<dbReference type="STRING" id="441103.TRN7648_02854"/>
<sequence length="120" mass="13806">MSSNYQDAVLITACVEDSRLEEQRQEIAQTLSDLIVDVRELQIRMRQGDPEKKAEANKVLADLRYWLKAARETEIELEAIRRRQAGIEDAYGLDLCKARDEIGCRMARLRACYDQGDLSE</sequence>
<name>A0A0P1GF89_9RHOB</name>
<dbReference type="RefSeq" id="WP_058248345.1">
    <property type="nucleotide sequence ID" value="NZ_CYSE01000005.1"/>
</dbReference>
<gene>
    <name evidence="1" type="ORF">TRN7648_02854</name>
</gene>
<accession>A0A0P1GF89</accession>
<evidence type="ECO:0000313" key="2">
    <source>
        <dbReference type="Proteomes" id="UP000054935"/>
    </source>
</evidence>
<dbReference type="AlphaFoldDB" id="A0A0P1GF89"/>